<dbReference type="EMBL" id="FMZM01000004">
    <property type="protein sequence ID" value="SDC84572.1"/>
    <property type="molecule type" value="Genomic_DNA"/>
</dbReference>
<dbReference type="RefSeq" id="WP_090854002.1">
    <property type="nucleotide sequence ID" value="NZ_FMZM01000004.1"/>
</dbReference>
<proteinExistence type="predicted"/>
<protein>
    <submittedName>
        <fullName evidence="1">Uncharacterized protein</fullName>
    </submittedName>
</protein>
<reference evidence="1 2" key="1">
    <citation type="submission" date="2016-10" db="EMBL/GenBank/DDBJ databases">
        <authorList>
            <person name="de Groot N.N."/>
        </authorList>
    </citation>
    <scope>NUCLEOTIDE SEQUENCE [LARGE SCALE GENOMIC DNA]</scope>
    <source>
        <strain evidence="1 2">CGMCC 4.6858</strain>
    </source>
</reference>
<name>A0A1G6PWK0_9ACTN</name>
<organism evidence="1 2">
    <name type="scientific">Nocardioides lianchengensis</name>
    <dbReference type="NCBI Taxonomy" id="1045774"/>
    <lineage>
        <taxon>Bacteria</taxon>
        <taxon>Bacillati</taxon>
        <taxon>Actinomycetota</taxon>
        <taxon>Actinomycetes</taxon>
        <taxon>Propionibacteriales</taxon>
        <taxon>Nocardioidaceae</taxon>
        <taxon>Nocardioides</taxon>
    </lineage>
</organism>
<evidence type="ECO:0000313" key="1">
    <source>
        <dbReference type="EMBL" id="SDC84572.1"/>
    </source>
</evidence>
<sequence length="285" mass="31314">MEVLEAMAELGGVATTAVLVRLTSPKRVRLAEERGDIVRVGRGRYRTSDADRALRRAVELRGMASHLSAAQLHGWEIPHAPSSPWVTVPRNRQVPAERRAQVLWADLSEESGFVTSPVRTVVDCARRCAFPEALAVADSALRAGVDHELVVRAARAVRGKGAARAVRVAELASPLAANTFESVLRGLAVEAGLDVLPQGEIDLGDRTVRPDLVDRERRLVLEADSWEFHAGKDAFQSDCRRYTDLVVAGWTVLRFTWWQVMHEPDWVRACLRRIGAGHSPGANVA</sequence>
<dbReference type="InterPro" id="IPR011335">
    <property type="entry name" value="Restrct_endonuc-II-like"/>
</dbReference>
<dbReference type="Proteomes" id="UP000199034">
    <property type="component" value="Unassembled WGS sequence"/>
</dbReference>
<accession>A0A1G6PWK0</accession>
<keyword evidence="2" id="KW-1185">Reference proteome</keyword>
<evidence type="ECO:0000313" key="2">
    <source>
        <dbReference type="Proteomes" id="UP000199034"/>
    </source>
</evidence>
<dbReference type="InterPro" id="IPR007569">
    <property type="entry name" value="DUF559"/>
</dbReference>
<dbReference type="STRING" id="1045774.SAMN05421872_104177"/>
<dbReference type="Pfam" id="PF04480">
    <property type="entry name" value="DUF559"/>
    <property type="match status" value="1"/>
</dbReference>
<dbReference type="SUPFAM" id="SSF52980">
    <property type="entry name" value="Restriction endonuclease-like"/>
    <property type="match status" value="1"/>
</dbReference>
<dbReference type="AlphaFoldDB" id="A0A1G6PWK0"/>
<dbReference type="OrthoDB" id="4310518at2"/>
<gene>
    <name evidence="1" type="ORF">SAMN05421872_104177</name>
</gene>